<organism evidence="3">
    <name type="scientific">marine sediment metagenome</name>
    <dbReference type="NCBI Taxonomy" id="412755"/>
    <lineage>
        <taxon>unclassified sequences</taxon>
        <taxon>metagenomes</taxon>
        <taxon>ecological metagenomes</taxon>
    </lineage>
</organism>
<accession>A0A0F9E0N4</accession>
<protein>
    <recommendedName>
        <fullName evidence="2">Poly A polymerase head domain-containing protein</fullName>
    </recommendedName>
</protein>
<dbReference type="Gene3D" id="3.30.460.10">
    <property type="entry name" value="Beta Polymerase, domain 2"/>
    <property type="match status" value="1"/>
</dbReference>
<dbReference type="InterPro" id="IPR052191">
    <property type="entry name" value="tRNA_ntf/polyA_polymerase_I"/>
</dbReference>
<dbReference type="EMBL" id="LAZR01029410">
    <property type="protein sequence ID" value="KKL59656.1"/>
    <property type="molecule type" value="Genomic_DNA"/>
</dbReference>
<keyword evidence="1" id="KW-0808">Transferase</keyword>
<dbReference type="GO" id="GO:0006396">
    <property type="term" value="P:RNA processing"/>
    <property type="evidence" value="ECO:0007669"/>
    <property type="project" value="InterPro"/>
</dbReference>
<dbReference type="InterPro" id="IPR002646">
    <property type="entry name" value="PolA_pol_head_dom"/>
</dbReference>
<evidence type="ECO:0000259" key="2">
    <source>
        <dbReference type="Pfam" id="PF01743"/>
    </source>
</evidence>
<evidence type="ECO:0000313" key="3">
    <source>
        <dbReference type="EMBL" id="KKL59656.1"/>
    </source>
</evidence>
<sequence length="159" mass="18063">MKWNFLRLSSWLLVLTLLIFSHNIFAQQYKIDKPAFYVIEKLRVSGFIAFLVGGSVRDLLLNVRPKDFDISTSAKPEEIKKMYPKLEFDGTDLIISDPSEVVKILFGPETRPSNVDSAEEIIDLIQRFPSKKAKEILDIAKIRAKSLASKGIKLPPELT</sequence>
<dbReference type="GO" id="GO:0003723">
    <property type="term" value="F:RNA binding"/>
    <property type="evidence" value="ECO:0007669"/>
    <property type="project" value="InterPro"/>
</dbReference>
<reference evidence="3" key="1">
    <citation type="journal article" date="2015" name="Nature">
        <title>Complex archaea that bridge the gap between prokaryotes and eukaryotes.</title>
        <authorList>
            <person name="Spang A."/>
            <person name="Saw J.H."/>
            <person name="Jorgensen S.L."/>
            <person name="Zaremba-Niedzwiedzka K."/>
            <person name="Martijn J."/>
            <person name="Lind A.E."/>
            <person name="van Eijk R."/>
            <person name="Schleper C."/>
            <person name="Guy L."/>
            <person name="Ettema T.J."/>
        </authorList>
    </citation>
    <scope>NUCLEOTIDE SEQUENCE</scope>
</reference>
<dbReference type="PANTHER" id="PTHR43051:SF1">
    <property type="entry name" value="POLYNUCLEOTIDE ADENYLYLTRANSFERASE FAMILY PROTEIN"/>
    <property type="match status" value="1"/>
</dbReference>
<name>A0A0F9E0N4_9ZZZZ</name>
<feature type="domain" description="Poly A polymerase head" evidence="2">
    <location>
        <begin position="49"/>
        <end position="84"/>
    </location>
</feature>
<proteinExistence type="predicted"/>
<dbReference type="SUPFAM" id="SSF81301">
    <property type="entry name" value="Nucleotidyltransferase"/>
    <property type="match status" value="1"/>
</dbReference>
<evidence type="ECO:0000256" key="1">
    <source>
        <dbReference type="ARBA" id="ARBA00022679"/>
    </source>
</evidence>
<dbReference type="Pfam" id="PF01743">
    <property type="entry name" value="PolyA_pol"/>
    <property type="match status" value="1"/>
</dbReference>
<dbReference type="GO" id="GO:0016779">
    <property type="term" value="F:nucleotidyltransferase activity"/>
    <property type="evidence" value="ECO:0007669"/>
    <property type="project" value="InterPro"/>
</dbReference>
<dbReference type="AlphaFoldDB" id="A0A0F9E0N4"/>
<dbReference type="InterPro" id="IPR043519">
    <property type="entry name" value="NT_sf"/>
</dbReference>
<comment type="caution">
    <text evidence="3">The sequence shown here is derived from an EMBL/GenBank/DDBJ whole genome shotgun (WGS) entry which is preliminary data.</text>
</comment>
<gene>
    <name evidence="3" type="ORF">LCGC14_2213150</name>
</gene>
<dbReference type="PANTHER" id="PTHR43051">
    <property type="entry name" value="POLYNUCLEOTIDE ADENYLYLTRANSFERASE FAMILY PROTEIN"/>
    <property type="match status" value="1"/>
</dbReference>